<proteinExistence type="inferred from homology"/>
<feature type="domain" description="Methyl-accepting transducer" evidence="7">
    <location>
        <begin position="453"/>
        <end position="696"/>
    </location>
</feature>
<dbReference type="Pfam" id="PF08447">
    <property type="entry name" value="PAS_3"/>
    <property type="match status" value="1"/>
</dbReference>
<dbReference type="AlphaFoldDB" id="A0A318TCR2"/>
<dbReference type="InterPro" id="IPR013655">
    <property type="entry name" value="PAS_fold_3"/>
</dbReference>
<evidence type="ECO:0000256" key="4">
    <source>
        <dbReference type="ARBA" id="ARBA00029447"/>
    </source>
</evidence>
<dbReference type="InterPro" id="IPR035965">
    <property type="entry name" value="PAS-like_dom_sf"/>
</dbReference>
<comment type="caution">
    <text evidence="11">The sequence shown here is derived from an EMBL/GenBank/DDBJ whole genome shotgun (WGS) entry which is preliminary data.</text>
</comment>
<dbReference type="InterPro" id="IPR024478">
    <property type="entry name" value="HlyB_4HB_MCP"/>
</dbReference>
<reference evidence="11 12" key="1">
    <citation type="submission" date="2018-06" db="EMBL/GenBank/DDBJ databases">
        <title>Genomic Encyclopedia of Archaeal and Bacterial Type Strains, Phase II (KMG-II): from individual species to whole genera.</title>
        <authorList>
            <person name="Goeker M."/>
        </authorList>
    </citation>
    <scope>NUCLEOTIDE SEQUENCE [LARGE SCALE GENOMIC DNA]</scope>
    <source>
        <strain evidence="11 12">JCM 11668</strain>
    </source>
</reference>
<keyword evidence="2" id="KW-1003">Cell membrane</keyword>
<dbReference type="Proteomes" id="UP000248148">
    <property type="component" value="Unassembled WGS sequence"/>
</dbReference>
<protein>
    <submittedName>
        <fullName evidence="11">Methyl-accepting chemotaxis sensory transducer with Pas/Pac sensor</fullName>
    </submittedName>
</protein>
<feature type="domain" description="T-SNARE coiled-coil homology" evidence="9">
    <location>
        <begin position="612"/>
        <end position="674"/>
    </location>
</feature>
<dbReference type="GO" id="GO:0005886">
    <property type="term" value="C:plasma membrane"/>
    <property type="evidence" value="ECO:0007669"/>
    <property type="project" value="UniProtKB-SubCell"/>
</dbReference>
<keyword evidence="12" id="KW-1185">Reference proteome</keyword>
<accession>A0A318TCR2</accession>
<dbReference type="SUPFAM" id="SSF58104">
    <property type="entry name" value="Methyl-accepting chemotaxis protein (MCP) signaling domain"/>
    <property type="match status" value="1"/>
</dbReference>
<dbReference type="SMART" id="SM00304">
    <property type="entry name" value="HAMP"/>
    <property type="match status" value="1"/>
</dbReference>
<dbReference type="InterPro" id="IPR004089">
    <property type="entry name" value="MCPsignal_dom"/>
</dbReference>
<evidence type="ECO:0000256" key="1">
    <source>
        <dbReference type="ARBA" id="ARBA00004429"/>
    </source>
</evidence>
<feature type="transmembrane region" description="Helical" evidence="6">
    <location>
        <begin position="345"/>
        <end position="369"/>
    </location>
</feature>
<dbReference type="PROSITE" id="PS50192">
    <property type="entry name" value="T_SNARE"/>
    <property type="match status" value="1"/>
</dbReference>
<comment type="subcellular location">
    <subcellularLocation>
        <location evidence="1">Cell inner membrane</location>
        <topology evidence="1">Multi-pass membrane protein</topology>
    </subcellularLocation>
</comment>
<dbReference type="PROSITE" id="PS50112">
    <property type="entry name" value="PAS"/>
    <property type="match status" value="1"/>
</dbReference>
<dbReference type="Gene3D" id="3.30.450.20">
    <property type="entry name" value="PAS domain"/>
    <property type="match status" value="1"/>
</dbReference>
<dbReference type="EMBL" id="QJTI01000011">
    <property type="protein sequence ID" value="PYF02504.1"/>
    <property type="molecule type" value="Genomic_DNA"/>
</dbReference>
<dbReference type="Pfam" id="PF00672">
    <property type="entry name" value="HAMP"/>
    <property type="match status" value="1"/>
</dbReference>
<sequence length="716" mass="77920">MRNNQPVTSNEYVLGDDTLIVSKTDTKGRITYFNQQFLEASGFTHEELIGQPHNVVRHPDMPAEAFADLWDTVKEGKPWAGAVKNRRKNGDFYWVLASVTPIWENGEVTGFMSVRTKLPADQRQEAEDVYRLFREKKAHNYRVVAGIVRRRSWRDAFVMFSRTLKARLTTLVAVQAALMVLIGAAGLWATHDTNIRLQSIFEQRAVPLSQLYTINDRMLDSAMAIRGIFIRAKVGSPLSDVSQRVADNSKLIDKTFADYSAKERTIEEKRLGELFAQHNRAYFEQAIQPGMAMIASGRFDELGVLLTGKARDLYDAAKADVDALVELQIKEANGQYEASQHEYHLVLSVSLALLVIGLVLGTLMGLFAIRAIVRPVGRLNATMQAIAQGQFNSRVLVERDDEVGVALRNIQAMQNKLGFDRESQRDAAERAAHDRKLEMHQLANNFEGAVGEIIETVSSAATQLEASASTLTQTADRSQELSASVAAAAEQASANVQSVASSAEEMSSSVNEISRQVQESSTIATVAVDQARRTNDRVGELAEAASRIGDVVELINTIAGQTNLLALNATIEAARAGEAGRGFAVVASEVKALAEQTAKATGEISQQISGIQGATRDSVAAIREIGDTIGRMSEIAATIASAVEEQGAATQEIARNVQQAAMGTSEVSSNIVDVQRGTTETGSASAQVLSAAQLLSRDSSRLQQEVVRFLRNVRDV</sequence>
<dbReference type="Pfam" id="PF12729">
    <property type="entry name" value="4HB_MCP_1"/>
    <property type="match status" value="1"/>
</dbReference>
<evidence type="ECO:0000256" key="5">
    <source>
        <dbReference type="PROSITE-ProRule" id="PRU00284"/>
    </source>
</evidence>
<dbReference type="PANTHER" id="PTHR32089">
    <property type="entry name" value="METHYL-ACCEPTING CHEMOTAXIS PROTEIN MCPB"/>
    <property type="match status" value="1"/>
</dbReference>
<evidence type="ECO:0000259" key="7">
    <source>
        <dbReference type="PROSITE" id="PS50111"/>
    </source>
</evidence>
<evidence type="ECO:0000313" key="11">
    <source>
        <dbReference type="EMBL" id="PYF02504.1"/>
    </source>
</evidence>
<dbReference type="RefSeq" id="WP_110780967.1">
    <property type="nucleotide sequence ID" value="NZ_QJTI01000011.1"/>
</dbReference>
<evidence type="ECO:0000259" key="9">
    <source>
        <dbReference type="PROSITE" id="PS50192"/>
    </source>
</evidence>
<dbReference type="Gene3D" id="1.10.287.950">
    <property type="entry name" value="Methyl-accepting chemotaxis protein"/>
    <property type="match status" value="1"/>
</dbReference>
<organism evidence="11 12">
    <name type="scientific">Rhodopseudomonas faecalis</name>
    <dbReference type="NCBI Taxonomy" id="99655"/>
    <lineage>
        <taxon>Bacteria</taxon>
        <taxon>Pseudomonadati</taxon>
        <taxon>Pseudomonadota</taxon>
        <taxon>Alphaproteobacteria</taxon>
        <taxon>Hyphomicrobiales</taxon>
        <taxon>Nitrobacteraceae</taxon>
        <taxon>Rhodopseudomonas</taxon>
    </lineage>
</organism>
<feature type="domain" description="HAMP" evidence="10">
    <location>
        <begin position="370"/>
        <end position="422"/>
    </location>
</feature>
<dbReference type="SMART" id="SM00283">
    <property type="entry name" value="MA"/>
    <property type="match status" value="1"/>
</dbReference>
<comment type="similarity">
    <text evidence="4">Belongs to the methyl-accepting chemotaxis (MCP) protein family.</text>
</comment>
<name>A0A318TCR2_9BRAD</name>
<dbReference type="OrthoDB" id="266313at2"/>
<keyword evidence="6" id="KW-1133">Transmembrane helix</keyword>
<feature type="transmembrane region" description="Helical" evidence="6">
    <location>
        <begin position="168"/>
        <end position="189"/>
    </location>
</feature>
<dbReference type="PROSITE" id="PS50111">
    <property type="entry name" value="CHEMOTAXIS_TRANSDUC_2"/>
    <property type="match status" value="1"/>
</dbReference>
<dbReference type="GO" id="GO:0007165">
    <property type="term" value="P:signal transduction"/>
    <property type="evidence" value="ECO:0007669"/>
    <property type="project" value="UniProtKB-KW"/>
</dbReference>
<dbReference type="PROSITE" id="PS50885">
    <property type="entry name" value="HAMP"/>
    <property type="match status" value="1"/>
</dbReference>
<keyword evidence="6" id="KW-0472">Membrane</keyword>
<dbReference type="InterPro" id="IPR003660">
    <property type="entry name" value="HAMP_dom"/>
</dbReference>
<dbReference type="SUPFAM" id="SSF55785">
    <property type="entry name" value="PYP-like sensor domain (PAS domain)"/>
    <property type="match status" value="1"/>
</dbReference>
<gene>
    <name evidence="11" type="ORF">BJ122_1112</name>
</gene>
<evidence type="ECO:0000259" key="10">
    <source>
        <dbReference type="PROSITE" id="PS50885"/>
    </source>
</evidence>
<evidence type="ECO:0000256" key="6">
    <source>
        <dbReference type="SAM" id="Phobius"/>
    </source>
</evidence>
<dbReference type="InterPro" id="IPR000014">
    <property type="entry name" value="PAS"/>
</dbReference>
<feature type="domain" description="PAS" evidence="8">
    <location>
        <begin position="25"/>
        <end position="60"/>
    </location>
</feature>
<dbReference type="Gene3D" id="6.10.340.10">
    <property type="match status" value="1"/>
</dbReference>
<dbReference type="Pfam" id="PF00015">
    <property type="entry name" value="MCPsignal"/>
    <property type="match status" value="1"/>
</dbReference>
<evidence type="ECO:0000259" key="8">
    <source>
        <dbReference type="PROSITE" id="PS50112"/>
    </source>
</evidence>
<dbReference type="NCBIfam" id="TIGR00229">
    <property type="entry name" value="sensory_box"/>
    <property type="match status" value="1"/>
</dbReference>
<evidence type="ECO:0000256" key="2">
    <source>
        <dbReference type="ARBA" id="ARBA00022519"/>
    </source>
</evidence>
<dbReference type="InterPro" id="IPR000727">
    <property type="entry name" value="T_SNARE_dom"/>
</dbReference>
<evidence type="ECO:0000256" key="3">
    <source>
        <dbReference type="ARBA" id="ARBA00023224"/>
    </source>
</evidence>
<keyword evidence="6" id="KW-0812">Transmembrane</keyword>
<keyword evidence="2" id="KW-0997">Cell inner membrane</keyword>
<keyword evidence="3 5" id="KW-0807">Transducer</keyword>
<dbReference type="CDD" id="cd06225">
    <property type="entry name" value="HAMP"/>
    <property type="match status" value="1"/>
</dbReference>
<dbReference type="CDD" id="cd00130">
    <property type="entry name" value="PAS"/>
    <property type="match status" value="1"/>
</dbReference>
<evidence type="ECO:0000313" key="12">
    <source>
        <dbReference type="Proteomes" id="UP000248148"/>
    </source>
</evidence>
<dbReference type="SUPFAM" id="SSF158472">
    <property type="entry name" value="HAMP domain-like"/>
    <property type="match status" value="1"/>
</dbReference>
<dbReference type="PANTHER" id="PTHR32089:SF112">
    <property type="entry name" value="LYSOZYME-LIKE PROTEIN-RELATED"/>
    <property type="match status" value="1"/>
</dbReference>